<feature type="region of interest" description="Disordered" evidence="6">
    <location>
        <begin position="653"/>
        <end position="701"/>
    </location>
</feature>
<evidence type="ECO:0000256" key="5">
    <source>
        <dbReference type="ARBA" id="ARBA00023242"/>
    </source>
</evidence>
<dbReference type="GO" id="GO:0008270">
    <property type="term" value="F:zinc ion binding"/>
    <property type="evidence" value="ECO:0007669"/>
    <property type="project" value="UniProtKB-KW"/>
</dbReference>
<feature type="region of interest" description="Disordered" evidence="6">
    <location>
        <begin position="20"/>
        <end position="47"/>
    </location>
</feature>
<keyword evidence="2" id="KW-0479">Metal-binding</keyword>
<dbReference type="VEuPathDB" id="FungiDB:VP01_907g4"/>
<dbReference type="AlphaFoldDB" id="A0A0L6U7N6"/>
<reference evidence="8 9" key="1">
    <citation type="submission" date="2015-08" db="EMBL/GenBank/DDBJ databases">
        <title>Next Generation Sequencing and Analysis of the Genome of Puccinia sorghi L Schw, the Causal Agent of Maize Common Rust.</title>
        <authorList>
            <person name="Rochi L."/>
            <person name="Burguener G."/>
            <person name="Darino M."/>
            <person name="Turjanski A."/>
            <person name="Kreff E."/>
            <person name="Dieguez M.J."/>
            <person name="Sacco F."/>
        </authorList>
    </citation>
    <scope>NUCLEOTIDE SEQUENCE [LARGE SCALE GENOMIC DNA]</scope>
    <source>
        <strain evidence="8 9">RO10H11247</strain>
    </source>
</reference>
<accession>A0A0L6U7N6</accession>
<keyword evidence="4" id="KW-0862">Zinc</keyword>
<name>A0A0L6U7N6_9BASI</name>
<dbReference type="PANTHER" id="PTHR46481">
    <property type="entry name" value="ZINC FINGER BED DOMAIN-CONTAINING PROTEIN 4"/>
    <property type="match status" value="1"/>
</dbReference>
<feature type="region of interest" description="Disordered" evidence="6">
    <location>
        <begin position="530"/>
        <end position="571"/>
    </location>
</feature>
<proteinExistence type="predicted"/>
<evidence type="ECO:0000256" key="4">
    <source>
        <dbReference type="ARBA" id="ARBA00022833"/>
    </source>
</evidence>
<organism evidence="8 9">
    <name type="scientific">Puccinia sorghi</name>
    <dbReference type="NCBI Taxonomy" id="27349"/>
    <lineage>
        <taxon>Eukaryota</taxon>
        <taxon>Fungi</taxon>
        <taxon>Dikarya</taxon>
        <taxon>Basidiomycota</taxon>
        <taxon>Pucciniomycotina</taxon>
        <taxon>Pucciniomycetes</taxon>
        <taxon>Pucciniales</taxon>
        <taxon>Pucciniaceae</taxon>
        <taxon>Puccinia</taxon>
    </lineage>
</organism>
<feature type="compositionally biased region" description="Low complexity" evidence="6">
    <location>
        <begin position="657"/>
        <end position="670"/>
    </location>
</feature>
<evidence type="ECO:0000256" key="3">
    <source>
        <dbReference type="ARBA" id="ARBA00022771"/>
    </source>
</evidence>
<feature type="compositionally biased region" description="Basic and acidic residues" evidence="6">
    <location>
        <begin position="530"/>
        <end position="539"/>
    </location>
</feature>
<sequence length="884" mass="98601">MGLLQTNRNSRSTIQRIMIPDKSGGTKSMGNHLERKHRLSKSDPPPLTPITVSLAPPNGVSAVGLGSSKRRLNRDALMTAITKFFISNNLPPQTIHDHQFIQLLHLCNPSITRSLLFKPHTLTQSILLKFKIAKQSLKERLAKLSSHKLSFSCTRSTPSDRNHSLIAVVVHWVSDQATLKSVLLGLIQLNRHPSCRNIAHAIFRLLSDYNLQERIFSLTIDNVPDIGEFGDLLASLIPGFNPESQLIGCMGSLINHSAESVLRPLFPLAENDESSAGYAIQLANPMSHHQTAHLSSIISRLQDLTLLLRQSPQKCDSFNRIVGAVTNDPQAGLVVTQINSRWNSTYQVLIRAYQVKEAIQIFCLKENGFAELNIHDQEWEKVRQVCDFLKPMNTAANEISSDKPCDMVTATPTFCWLLRRLGKVRRNYEGRELLKPIKEMLDKLNSHQENTRTKAVHIFAMILDPRIKMSNFEDNSANPENVKSDIISLEEIQKAFYESSKSYSLYPIFRDNQIHDVIVNAPVNQLTENHEMIPTDPNHHQHNKRRTRGSHHHPNPPSGSDSDSDYESGKPRIFKKKPKLMIGLKDEITNYLELECEESNCNPLEYWKANSTKFPSLSQMSKDFLAVQSTTGLAFRSCSKFNQLLDSYLSVSERSGHNNNNPNQPACHNAYESDYGHHHHQDFSQLNSHHPGPSNQDFTSAGYVNTGQIHEAQGRSTNSGNNNNTANLLDSSSFGLPHVSVQSADRMAGFGHPFQSHPSATTTTNVTTSHNTNNNHAHEKDIIVNTTTPPALPLLCQPPSLMSVNPSSSTSSTSTPTNLLAPAFLHHHQHPLEDAPSFLSSTTADSESNLDLLDSYGLANHLFLACEASVCLLDWAFVHAFVDL</sequence>
<dbReference type="Pfam" id="PF05699">
    <property type="entry name" value="Dimer_Tnp_hAT"/>
    <property type="match status" value="1"/>
</dbReference>
<dbReference type="InterPro" id="IPR052035">
    <property type="entry name" value="ZnF_BED_domain_contain"/>
</dbReference>
<dbReference type="EMBL" id="LAVV01014693">
    <property type="protein sequence ID" value="KNZ44521.1"/>
    <property type="molecule type" value="Genomic_DNA"/>
</dbReference>
<dbReference type="GO" id="GO:0046983">
    <property type="term" value="F:protein dimerization activity"/>
    <property type="evidence" value="ECO:0007669"/>
    <property type="project" value="InterPro"/>
</dbReference>
<gene>
    <name evidence="8" type="ORF">VP01_907g4</name>
</gene>
<feature type="compositionally biased region" description="Polar residues" evidence="6">
    <location>
        <begin position="683"/>
        <end position="701"/>
    </location>
</feature>
<feature type="domain" description="HAT C-terminal dimerisation" evidence="7">
    <location>
        <begin position="587"/>
        <end position="647"/>
    </location>
</feature>
<feature type="compositionally biased region" description="Basic residues" evidence="6">
    <location>
        <begin position="540"/>
        <end position="554"/>
    </location>
</feature>
<evidence type="ECO:0000313" key="9">
    <source>
        <dbReference type="Proteomes" id="UP000037035"/>
    </source>
</evidence>
<dbReference type="SUPFAM" id="SSF53098">
    <property type="entry name" value="Ribonuclease H-like"/>
    <property type="match status" value="1"/>
</dbReference>
<evidence type="ECO:0000259" key="7">
    <source>
        <dbReference type="Pfam" id="PF05699"/>
    </source>
</evidence>
<evidence type="ECO:0000256" key="6">
    <source>
        <dbReference type="SAM" id="MobiDB-lite"/>
    </source>
</evidence>
<dbReference type="InterPro" id="IPR012337">
    <property type="entry name" value="RNaseH-like_sf"/>
</dbReference>
<keyword evidence="5" id="KW-0539">Nucleus</keyword>
<dbReference type="PANTHER" id="PTHR46481:SF10">
    <property type="entry name" value="ZINC FINGER BED DOMAIN-CONTAINING PROTEIN 39"/>
    <property type="match status" value="1"/>
</dbReference>
<dbReference type="OrthoDB" id="191080at2759"/>
<keyword evidence="9" id="KW-1185">Reference proteome</keyword>
<protein>
    <recommendedName>
        <fullName evidence="7">HAT C-terminal dimerisation domain-containing protein</fullName>
    </recommendedName>
</protein>
<dbReference type="InterPro" id="IPR008906">
    <property type="entry name" value="HATC_C_dom"/>
</dbReference>
<evidence type="ECO:0000256" key="2">
    <source>
        <dbReference type="ARBA" id="ARBA00022723"/>
    </source>
</evidence>
<dbReference type="Proteomes" id="UP000037035">
    <property type="component" value="Unassembled WGS sequence"/>
</dbReference>
<evidence type="ECO:0000256" key="1">
    <source>
        <dbReference type="ARBA" id="ARBA00004123"/>
    </source>
</evidence>
<comment type="caution">
    <text evidence="8">The sequence shown here is derived from an EMBL/GenBank/DDBJ whole genome shotgun (WGS) entry which is preliminary data.</text>
</comment>
<dbReference type="GO" id="GO:0005634">
    <property type="term" value="C:nucleus"/>
    <property type="evidence" value="ECO:0007669"/>
    <property type="project" value="UniProtKB-SubCell"/>
</dbReference>
<comment type="subcellular location">
    <subcellularLocation>
        <location evidence="1">Nucleus</location>
    </subcellularLocation>
</comment>
<keyword evidence="3" id="KW-0863">Zinc-finger</keyword>
<evidence type="ECO:0000313" key="8">
    <source>
        <dbReference type="EMBL" id="KNZ44521.1"/>
    </source>
</evidence>